<name>A0ABS3CYR3_9ALTE</name>
<evidence type="ECO:0000256" key="1">
    <source>
        <dbReference type="SAM" id="MobiDB-lite"/>
    </source>
</evidence>
<proteinExistence type="predicted"/>
<feature type="compositionally biased region" description="Basic and acidic residues" evidence="1">
    <location>
        <begin position="1"/>
        <end position="20"/>
    </location>
</feature>
<dbReference type="InterPro" id="IPR056919">
    <property type="entry name" value="Phage_TAC_18"/>
</dbReference>
<feature type="region of interest" description="Disordered" evidence="1">
    <location>
        <begin position="1"/>
        <end position="21"/>
    </location>
</feature>
<accession>A0ABS3CYR3</accession>
<comment type="caution">
    <text evidence="2">The sequence shown here is derived from an EMBL/GenBank/DDBJ whole genome shotgun (WGS) entry which is preliminary data.</text>
</comment>
<dbReference type="Pfam" id="PF23812">
    <property type="entry name" value="Phage_TAC_18"/>
    <property type="match status" value="1"/>
</dbReference>
<evidence type="ECO:0000313" key="2">
    <source>
        <dbReference type="EMBL" id="MBN7822260.1"/>
    </source>
</evidence>
<dbReference type="EMBL" id="JAFKCS010000040">
    <property type="protein sequence ID" value="MBN7822260.1"/>
    <property type="molecule type" value="Genomic_DNA"/>
</dbReference>
<dbReference type="RefSeq" id="WP_206596207.1">
    <property type="nucleotide sequence ID" value="NZ_JAFKCS010000040.1"/>
</dbReference>
<gene>
    <name evidence="2" type="ORF">J0A65_20510</name>
</gene>
<organism evidence="2 3">
    <name type="scientific">Bowmanella yangjiangensis</name>
    <dbReference type="NCBI Taxonomy" id="2811230"/>
    <lineage>
        <taxon>Bacteria</taxon>
        <taxon>Pseudomonadati</taxon>
        <taxon>Pseudomonadota</taxon>
        <taxon>Gammaproteobacteria</taxon>
        <taxon>Alteromonadales</taxon>
        <taxon>Alteromonadaceae</taxon>
        <taxon>Bowmanella</taxon>
    </lineage>
</organism>
<sequence length="75" mass="9323">MREHLQRIEKTTGHRPKELADQPECPAELSYLWEWFWQLPRSFNFTELFHWSQLTRRNLRAWEAEVLADLQRVWI</sequence>
<protein>
    <submittedName>
        <fullName evidence="2">Uncharacterized protein</fullName>
    </submittedName>
</protein>
<keyword evidence="3" id="KW-1185">Reference proteome</keyword>
<dbReference type="Proteomes" id="UP000663992">
    <property type="component" value="Unassembled WGS sequence"/>
</dbReference>
<reference evidence="2 3" key="1">
    <citation type="submission" date="2021-03" db="EMBL/GenBank/DDBJ databases">
        <title>novel species isolated from a fishpond in China.</title>
        <authorList>
            <person name="Lu H."/>
            <person name="Cai Z."/>
        </authorList>
    </citation>
    <scope>NUCLEOTIDE SEQUENCE [LARGE SCALE GENOMIC DNA]</scope>
    <source>
        <strain evidence="2 3">Y57</strain>
    </source>
</reference>
<evidence type="ECO:0000313" key="3">
    <source>
        <dbReference type="Proteomes" id="UP000663992"/>
    </source>
</evidence>